<protein>
    <submittedName>
        <fullName evidence="1">Uncharacterized protein</fullName>
    </submittedName>
</protein>
<organism evidence="1 2">
    <name type="scientific">Olea europaea subsp. europaea</name>
    <dbReference type="NCBI Taxonomy" id="158383"/>
    <lineage>
        <taxon>Eukaryota</taxon>
        <taxon>Viridiplantae</taxon>
        <taxon>Streptophyta</taxon>
        <taxon>Embryophyta</taxon>
        <taxon>Tracheophyta</taxon>
        <taxon>Spermatophyta</taxon>
        <taxon>Magnoliopsida</taxon>
        <taxon>eudicotyledons</taxon>
        <taxon>Gunneridae</taxon>
        <taxon>Pentapetalae</taxon>
        <taxon>asterids</taxon>
        <taxon>lamiids</taxon>
        <taxon>Lamiales</taxon>
        <taxon>Oleaceae</taxon>
        <taxon>Oleeae</taxon>
        <taxon>Olea</taxon>
    </lineage>
</organism>
<gene>
    <name evidence="1" type="ORF">OLEA9_A013865</name>
</gene>
<evidence type="ECO:0000313" key="1">
    <source>
        <dbReference type="EMBL" id="CAA2960311.1"/>
    </source>
</evidence>
<dbReference type="EMBL" id="CACTIH010000386">
    <property type="protein sequence ID" value="CAA2960311.1"/>
    <property type="molecule type" value="Genomic_DNA"/>
</dbReference>
<comment type="caution">
    <text evidence="1">The sequence shown here is derived from an EMBL/GenBank/DDBJ whole genome shotgun (WGS) entry which is preliminary data.</text>
</comment>
<accession>A0A8S0Q4T0</accession>
<dbReference type="Gramene" id="OE9A013865T2">
    <property type="protein sequence ID" value="OE9A013865C2"/>
    <property type="gene ID" value="OE9A013865"/>
</dbReference>
<name>A0A8S0Q4T0_OLEEU</name>
<dbReference type="AlphaFoldDB" id="A0A8S0Q4T0"/>
<proteinExistence type="predicted"/>
<reference evidence="1 2" key="1">
    <citation type="submission" date="2019-12" db="EMBL/GenBank/DDBJ databases">
        <authorList>
            <person name="Alioto T."/>
            <person name="Alioto T."/>
            <person name="Gomez Garrido J."/>
        </authorList>
    </citation>
    <scope>NUCLEOTIDE SEQUENCE [LARGE SCALE GENOMIC DNA]</scope>
</reference>
<keyword evidence="2" id="KW-1185">Reference proteome</keyword>
<dbReference type="Proteomes" id="UP000594638">
    <property type="component" value="Unassembled WGS sequence"/>
</dbReference>
<evidence type="ECO:0000313" key="2">
    <source>
        <dbReference type="Proteomes" id="UP000594638"/>
    </source>
</evidence>
<sequence length="71" mass="8267">MRRLPFLPLPEFSELQSEGLKFPTKLILPSLSRDDRSYLMLMLENEPLGARGNHFLNESSYLNHVFALLFD</sequence>